<comment type="catalytic activity">
    <reaction evidence="1">
        <text>ATP + protein L-histidine = ADP + protein N-phospho-L-histidine.</text>
        <dbReference type="EC" id="2.7.13.3"/>
    </reaction>
</comment>
<dbReference type="InterPro" id="IPR004358">
    <property type="entry name" value="Sig_transdc_His_kin-like_C"/>
</dbReference>
<reference evidence="11" key="2">
    <citation type="journal article" date="2016" name="Int. J. Syst. Evol. Microbiol.">
        <title>Caldimicrobium thiodismutans sp. nov., a sulfur-disproportionating bacterium isolated from a hot spring.</title>
        <authorList>
            <person name="Kojima H."/>
            <person name="Umezawa K."/>
            <person name="Fukui M."/>
        </authorList>
    </citation>
    <scope>NUCLEOTIDE SEQUENCE [LARGE SCALE GENOMIC DNA]</scope>
    <source>
        <strain evidence="11">TF1</strain>
    </source>
</reference>
<dbReference type="Gene3D" id="1.20.120.160">
    <property type="entry name" value="HPT domain"/>
    <property type="match status" value="1"/>
</dbReference>
<dbReference type="KEGG" id="cthi:THC_0416"/>
<dbReference type="PROSITE" id="PS50851">
    <property type="entry name" value="CHEW"/>
    <property type="match status" value="1"/>
</dbReference>
<dbReference type="PROSITE" id="PS50894">
    <property type="entry name" value="HPT"/>
    <property type="match status" value="1"/>
</dbReference>
<keyword evidence="5" id="KW-0418">Kinase</keyword>
<feature type="domain" description="CheW-like" evidence="8">
    <location>
        <begin position="741"/>
        <end position="877"/>
    </location>
</feature>
<evidence type="ECO:0000313" key="11">
    <source>
        <dbReference type="Proteomes" id="UP000068196"/>
    </source>
</evidence>
<dbReference type="InterPro" id="IPR008207">
    <property type="entry name" value="Sig_transdc_His_kin_Hpt_dom"/>
</dbReference>
<dbReference type="SMART" id="SM00073">
    <property type="entry name" value="HPT"/>
    <property type="match status" value="1"/>
</dbReference>
<accession>A0A0U5AFM8</accession>
<dbReference type="EMBL" id="AP014945">
    <property type="protein sequence ID" value="BAU22812.1"/>
    <property type="molecule type" value="Genomic_DNA"/>
</dbReference>
<evidence type="ECO:0000256" key="4">
    <source>
        <dbReference type="ARBA" id="ARBA00022679"/>
    </source>
</evidence>
<organism evidence="10 11">
    <name type="scientific">Caldimicrobium thiodismutans</name>
    <dbReference type="NCBI Taxonomy" id="1653476"/>
    <lineage>
        <taxon>Bacteria</taxon>
        <taxon>Pseudomonadati</taxon>
        <taxon>Thermodesulfobacteriota</taxon>
        <taxon>Thermodesulfobacteria</taxon>
        <taxon>Thermodesulfobacteriales</taxon>
        <taxon>Thermodesulfobacteriaceae</taxon>
        <taxon>Caldimicrobium</taxon>
    </lineage>
</organism>
<dbReference type="InterPro" id="IPR036097">
    <property type="entry name" value="HisK_dim/P_sf"/>
</dbReference>
<dbReference type="Pfam" id="PF02518">
    <property type="entry name" value="HATPase_c"/>
    <property type="match status" value="1"/>
</dbReference>
<dbReference type="SUPFAM" id="SSF50341">
    <property type="entry name" value="CheW-like"/>
    <property type="match status" value="1"/>
</dbReference>
<dbReference type="PANTHER" id="PTHR43395:SF1">
    <property type="entry name" value="CHEMOTAXIS PROTEIN CHEA"/>
    <property type="match status" value="1"/>
</dbReference>
<evidence type="ECO:0000259" key="9">
    <source>
        <dbReference type="PROSITE" id="PS50894"/>
    </source>
</evidence>
<dbReference type="PRINTS" id="PR00344">
    <property type="entry name" value="BCTRLSENSOR"/>
</dbReference>
<dbReference type="InterPro" id="IPR003594">
    <property type="entry name" value="HATPase_dom"/>
</dbReference>
<evidence type="ECO:0000313" key="10">
    <source>
        <dbReference type="EMBL" id="BAU22812.1"/>
    </source>
</evidence>
<dbReference type="AlphaFoldDB" id="A0A0U5AFM8"/>
<dbReference type="InterPro" id="IPR002545">
    <property type="entry name" value="CheW-lke_dom"/>
</dbReference>
<dbReference type="Pfam" id="PF01627">
    <property type="entry name" value="Hpt"/>
    <property type="match status" value="1"/>
</dbReference>
<dbReference type="Pfam" id="PF01584">
    <property type="entry name" value="CheW"/>
    <property type="match status" value="1"/>
</dbReference>
<keyword evidence="4" id="KW-0808">Transferase</keyword>
<dbReference type="FunFam" id="3.30.565.10:FF:000016">
    <property type="entry name" value="Chemotaxis protein CheA, putative"/>
    <property type="match status" value="1"/>
</dbReference>
<keyword evidence="11" id="KW-1185">Reference proteome</keyword>
<dbReference type="SMART" id="SM00387">
    <property type="entry name" value="HATPase_c"/>
    <property type="match status" value="1"/>
</dbReference>
<dbReference type="Gene3D" id="1.10.287.560">
    <property type="entry name" value="Histidine kinase CheA-like, homodimeric domain"/>
    <property type="match status" value="1"/>
</dbReference>
<evidence type="ECO:0000256" key="1">
    <source>
        <dbReference type="ARBA" id="ARBA00000085"/>
    </source>
</evidence>
<dbReference type="Proteomes" id="UP000068196">
    <property type="component" value="Chromosome"/>
</dbReference>
<dbReference type="InterPro" id="IPR004105">
    <property type="entry name" value="CheA-like_dim"/>
</dbReference>
<protein>
    <recommendedName>
        <fullName evidence="2">histidine kinase</fullName>
        <ecNumber evidence="2">2.7.13.3</ecNumber>
    </recommendedName>
</protein>
<keyword evidence="3 6" id="KW-0597">Phosphoprotein</keyword>
<name>A0A0U5AFM8_9BACT</name>
<evidence type="ECO:0000259" key="7">
    <source>
        <dbReference type="PROSITE" id="PS50109"/>
    </source>
</evidence>
<dbReference type="InterPro" id="IPR005467">
    <property type="entry name" value="His_kinase_dom"/>
</dbReference>
<dbReference type="InterPro" id="IPR037006">
    <property type="entry name" value="CheA-like_homodim_sf"/>
</dbReference>
<dbReference type="InterPro" id="IPR036061">
    <property type="entry name" value="CheW-like_dom_sf"/>
</dbReference>
<dbReference type="Pfam" id="PF02895">
    <property type="entry name" value="H-kinase_dim"/>
    <property type="match status" value="1"/>
</dbReference>
<dbReference type="Gene3D" id="2.30.30.40">
    <property type="entry name" value="SH3 Domains"/>
    <property type="match status" value="1"/>
</dbReference>
<dbReference type="GO" id="GO:0000155">
    <property type="term" value="F:phosphorelay sensor kinase activity"/>
    <property type="evidence" value="ECO:0007669"/>
    <property type="project" value="InterPro"/>
</dbReference>
<sequence length="877" mass="99522">MSNPLLKQFIIESRELLESASKIIIELEEKEDKTLINELFRLVHTLKGNSGLFNFYSMTKLLHALEDLMGLIRENELSYSSQIADILLDGMDLVSFMIEEIEKHGSLSSSIEQLAEQKSKEIRENFLKSTQKKEAEMEEKHQKKEPIQSKLDFDFSIIPEEYRMKAVKEFFNGKKIILIQYSLEAECFYKGEDPFYYVRNVPDIIWARYYLREEVLDPSLIDIYKCITNFEILSTAKKEDLVEHFKYVLDQVKLAEIEVSSLIFPHGDKNGGPVYEDFIIEAKRYLNKGNIDSLKTAINALLEFTSPTLYIASSLRWILVLIEHLPIAKVYIEPLLESIITMSMPVFTVEKKEVVYETARTAKFPDDFIKVLKTQKEVLERAKLSENSMFKNNIIIAVISVIENAILSIKNSELLNDFKTIKESKDIDLIIKWIDNILLSNLYKEETVSVKPELPKDQSLAKEITSKVSEEIDQKKASPAVSTKVLKVDEEKIDRLMNLIGELVVAKNALLYLASKVENVYQIPEIVKDIKAQYSVINRLSEEMHGAIMQVRMIPVSFVFQRYPRLVRDISKKLNKKVNLIMEGEETEADKNVIEALSDPLIHLIRNSIDHGIESPEERIKKGKPETGTVILRAKHEGDHLLIEVIDDGKGIDPNEIKIKAYKKGVITEEELEKITDEQALNLIFHPGFSTKESASDLSGRGVGMDVVKSTVENLKGSVKVKSVKNQGTTVSLSLPLSMAVSHIIIIESGEKKFGIPMDFVVETVRIPRERIHTIKGKMTTVLRDKVVPLFYLNKLLDIEKPQILNESGEYAGVVVNTTGELIGIIVDKFLGTMDIILKPFAGYLANLKIFSGTAIMGDGSVLLIINPEELIYATAD</sequence>
<evidence type="ECO:0000256" key="6">
    <source>
        <dbReference type="PROSITE-ProRule" id="PRU00110"/>
    </source>
</evidence>
<dbReference type="CDD" id="cd00088">
    <property type="entry name" value="HPT"/>
    <property type="match status" value="1"/>
</dbReference>
<gene>
    <name evidence="10" type="ORF">THC_0416</name>
</gene>
<evidence type="ECO:0000256" key="3">
    <source>
        <dbReference type="ARBA" id="ARBA00022553"/>
    </source>
</evidence>
<dbReference type="EC" id="2.7.13.3" evidence="2"/>
<dbReference type="PROSITE" id="PS50109">
    <property type="entry name" value="HIS_KIN"/>
    <property type="match status" value="1"/>
</dbReference>
<reference evidence="10 11" key="1">
    <citation type="journal article" date="2016" name="Int. J. Syst. Evol. Microbiol.">
        <title>Caldimicrobium thiodismutans sp. nov., a sulfur-disproportionating bacterium isolated from a hot spring, and emended description of the genus Caldimicrobium.</title>
        <authorList>
            <person name="Kojima H."/>
            <person name="Umezawa K."/>
            <person name="Fukui M."/>
        </authorList>
    </citation>
    <scope>NUCLEOTIDE SEQUENCE [LARGE SCALE GENOMIC DNA]</scope>
    <source>
        <strain evidence="10 11">TF1</strain>
    </source>
</reference>
<feature type="modified residue" description="Phosphohistidine" evidence="6">
    <location>
        <position position="44"/>
    </location>
</feature>
<dbReference type="Gene3D" id="3.30.565.10">
    <property type="entry name" value="Histidine kinase-like ATPase, C-terminal domain"/>
    <property type="match status" value="1"/>
</dbReference>
<dbReference type="GO" id="GO:0005737">
    <property type="term" value="C:cytoplasm"/>
    <property type="evidence" value="ECO:0007669"/>
    <property type="project" value="InterPro"/>
</dbReference>
<proteinExistence type="predicted"/>
<dbReference type="SUPFAM" id="SSF47384">
    <property type="entry name" value="Homodimeric domain of signal transducing histidine kinase"/>
    <property type="match status" value="1"/>
</dbReference>
<dbReference type="InterPro" id="IPR036641">
    <property type="entry name" value="HPT_dom_sf"/>
</dbReference>
<evidence type="ECO:0000256" key="2">
    <source>
        <dbReference type="ARBA" id="ARBA00012438"/>
    </source>
</evidence>
<evidence type="ECO:0000259" key="8">
    <source>
        <dbReference type="PROSITE" id="PS50851"/>
    </source>
</evidence>
<dbReference type="InterPro" id="IPR036890">
    <property type="entry name" value="HATPase_C_sf"/>
</dbReference>
<dbReference type="SMART" id="SM01231">
    <property type="entry name" value="H-kinase_dim"/>
    <property type="match status" value="1"/>
</dbReference>
<dbReference type="InterPro" id="IPR051315">
    <property type="entry name" value="Bact_Chemotaxis_CheA"/>
</dbReference>
<dbReference type="STRING" id="1653476.THC_0416"/>
<evidence type="ECO:0000256" key="5">
    <source>
        <dbReference type="ARBA" id="ARBA00022777"/>
    </source>
</evidence>
<dbReference type="PATRIC" id="fig|1653476.3.peg.428"/>
<dbReference type="OrthoDB" id="9803176at2"/>
<dbReference type="CDD" id="cd16916">
    <property type="entry name" value="HATPase_CheA-like"/>
    <property type="match status" value="1"/>
</dbReference>
<dbReference type="SMART" id="SM00260">
    <property type="entry name" value="CheW"/>
    <property type="match status" value="1"/>
</dbReference>
<dbReference type="GO" id="GO:0006935">
    <property type="term" value="P:chemotaxis"/>
    <property type="evidence" value="ECO:0007669"/>
    <property type="project" value="InterPro"/>
</dbReference>
<dbReference type="RefSeq" id="WP_068512656.1">
    <property type="nucleotide sequence ID" value="NZ_AP014945.1"/>
</dbReference>
<dbReference type="SUPFAM" id="SSF55874">
    <property type="entry name" value="ATPase domain of HSP90 chaperone/DNA topoisomerase II/histidine kinase"/>
    <property type="match status" value="1"/>
</dbReference>
<feature type="domain" description="HPt" evidence="9">
    <location>
        <begin position="1"/>
        <end position="101"/>
    </location>
</feature>
<dbReference type="SUPFAM" id="SSF47226">
    <property type="entry name" value="Histidine-containing phosphotransfer domain, HPT domain"/>
    <property type="match status" value="1"/>
</dbReference>
<dbReference type="PANTHER" id="PTHR43395">
    <property type="entry name" value="SENSOR HISTIDINE KINASE CHEA"/>
    <property type="match status" value="1"/>
</dbReference>
<feature type="domain" description="Histidine kinase" evidence="7">
    <location>
        <begin position="467"/>
        <end position="739"/>
    </location>
</feature>